<dbReference type="AlphaFoldDB" id="A0A095HD38"/>
<dbReference type="PANTHER" id="PTHR20883:SF48">
    <property type="entry name" value="ECTOINE DIOXYGENASE"/>
    <property type="match status" value="1"/>
</dbReference>
<gene>
    <name evidence="3" type="ORF">CRM94_25925</name>
    <name evidence="2" type="ORF">DM48_7487</name>
</gene>
<dbReference type="Gene3D" id="2.60.120.620">
    <property type="entry name" value="q2cbj1_9rhob like domain"/>
    <property type="match status" value="1"/>
</dbReference>
<sequence length="294" mass="32199">MTSDLFDTAFAQYQAHGYAIVPGLLDATLTASLRALTDRLMNDAVDDGDRNAVFDFEEGFDGGKPTVQRIKKPHRVDPFYFELAKHPELVAFVQRIVGPGVRLNHSKINVKAARIGSSLEWHQDWAFAPHTNMSTCVASVMIDDASVENGAMQVLPGSHRGPLYRHHDANDRFVGAIDPSTPGLDFSAAASLTGTAGTVAFHHPMTIHGSGLNRSGSHRRILFLEFAAIDAWPLFYHVEWNEYNSRIVAGEPSSTVRVEANPLTLPFPSEAGSSIYKTQSMVRSRFFDTAATAS</sequence>
<dbReference type="SUPFAM" id="SSF51197">
    <property type="entry name" value="Clavaminate synthase-like"/>
    <property type="match status" value="1"/>
</dbReference>
<reference evidence="5" key="3">
    <citation type="submission" date="2017-09" db="EMBL/GenBank/DDBJ databases">
        <title>FDA dAtabase for Regulatory Grade micrObial Sequences (FDA-ARGOS): Supporting development and validation of Infectious Disease Dx tests.</title>
        <authorList>
            <person name="Minogue T."/>
            <person name="Wolcott M."/>
            <person name="Wasieloski L."/>
            <person name="Aguilar W."/>
            <person name="Moore D."/>
            <person name="Tallon L."/>
            <person name="Sadzewicz L."/>
            <person name="Ott S."/>
            <person name="Zhao X."/>
            <person name="Nagaraj S."/>
            <person name="Vavikolanu K."/>
            <person name="Aluvathingal J."/>
            <person name="Nadendla S."/>
            <person name="Sichtig H."/>
        </authorList>
    </citation>
    <scope>NUCLEOTIDE SEQUENCE [LARGE SCALE GENOMIC DNA]</scope>
    <source>
        <strain evidence="5">FDAARGOS_390</strain>
    </source>
</reference>
<evidence type="ECO:0000313" key="3">
    <source>
        <dbReference type="EMBL" id="PEH37905.1"/>
    </source>
</evidence>
<protein>
    <submittedName>
        <fullName evidence="3">Phytanoyl-CoA dioxygenase family protein</fullName>
    </submittedName>
</protein>
<evidence type="ECO:0000313" key="5">
    <source>
        <dbReference type="Proteomes" id="UP000220629"/>
    </source>
</evidence>
<evidence type="ECO:0000256" key="1">
    <source>
        <dbReference type="ARBA" id="ARBA00001954"/>
    </source>
</evidence>
<dbReference type="KEGG" id="bgo:BM43_4011"/>
<reference evidence="3" key="2">
    <citation type="submission" date="2017-09" db="EMBL/GenBank/DDBJ databases">
        <title>FDA dAtabase for Regulatory Grade micrObial Sequences (FDA-ARGOS): Supporting development and validation of Infectious Disease Dx tests.</title>
        <authorList>
            <person name="Minogue T."/>
            <person name="Wolcott M."/>
            <person name="Wasieloski L."/>
            <person name="Aguilar W."/>
            <person name="Moore D."/>
            <person name="Tallon L.J."/>
            <person name="Sadzewicz L."/>
            <person name="Ott S."/>
            <person name="Zhao X."/>
            <person name="Nagaraj S."/>
            <person name="Vavikolanu K."/>
            <person name="Aluvathingal J."/>
            <person name="Nadendla S."/>
            <person name="Sichtig H."/>
        </authorList>
    </citation>
    <scope>NUCLEOTIDE SEQUENCE</scope>
    <source>
        <strain evidence="3">FDAARGOS_390</strain>
    </source>
</reference>
<proteinExistence type="predicted"/>
<organism evidence="3 5">
    <name type="scientific">Burkholderia gladioli</name>
    <name type="common">Pseudomonas marginata</name>
    <name type="synonym">Phytomonas marginata</name>
    <dbReference type="NCBI Taxonomy" id="28095"/>
    <lineage>
        <taxon>Bacteria</taxon>
        <taxon>Pseudomonadati</taxon>
        <taxon>Pseudomonadota</taxon>
        <taxon>Betaproteobacteria</taxon>
        <taxon>Burkholderiales</taxon>
        <taxon>Burkholderiaceae</taxon>
        <taxon>Burkholderia</taxon>
    </lineage>
</organism>
<dbReference type="EMBL" id="PDDY01000004">
    <property type="protein sequence ID" value="PEH37905.1"/>
    <property type="molecule type" value="Genomic_DNA"/>
</dbReference>
<dbReference type="Proteomes" id="UP000220629">
    <property type="component" value="Unassembled WGS sequence"/>
</dbReference>
<comment type="cofactor">
    <cofactor evidence="1">
        <name>Fe(2+)</name>
        <dbReference type="ChEBI" id="CHEBI:29033"/>
    </cofactor>
</comment>
<dbReference type="GO" id="GO:0005506">
    <property type="term" value="F:iron ion binding"/>
    <property type="evidence" value="ECO:0007669"/>
    <property type="project" value="UniProtKB-ARBA"/>
</dbReference>
<keyword evidence="3" id="KW-0560">Oxidoreductase</keyword>
<dbReference type="GO" id="GO:0016706">
    <property type="term" value="F:2-oxoglutarate-dependent dioxygenase activity"/>
    <property type="evidence" value="ECO:0007669"/>
    <property type="project" value="UniProtKB-ARBA"/>
</dbReference>
<reference evidence="2 4" key="1">
    <citation type="submission" date="2014-04" db="EMBL/GenBank/DDBJ databases">
        <authorList>
            <person name="Bishop-Lilly K.A."/>
            <person name="Broomall S.M."/>
            <person name="Chain P.S."/>
            <person name="Chertkov O."/>
            <person name="Coyne S.R."/>
            <person name="Daligault H.E."/>
            <person name="Davenport K.W."/>
            <person name="Erkkila T."/>
            <person name="Frey K.G."/>
            <person name="Gibbons H.S."/>
            <person name="Gu W."/>
            <person name="Jaissle J."/>
            <person name="Johnson S.L."/>
            <person name="Koroleva G.I."/>
            <person name="Ladner J.T."/>
            <person name="Lo C.-C."/>
            <person name="Minogue T.D."/>
            <person name="Munk C."/>
            <person name="Palacios G.F."/>
            <person name="Redden C.L."/>
            <person name="Rosenzweig C.N."/>
            <person name="Scholz M.B."/>
            <person name="Teshima H."/>
            <person name="Xu Y."/>
        </authorList>
    </citation>
    <scope>NUCLEOTIDE SEQUENCE [LARGE SCALE GENOMIC DNA]</scope>
    <source>
        <strain evidence="4">gladioli</strain>
        <strain evidence="2">Gladioli</strain>
    </source>
</reference>
<dbReference type="Pfam" id="PF05721">
    <property type="entry name" value="PhyH"/>
    <property type="match status" value="1"/>
</dbReference>
<dbReference type="OrthoDB" id="9791262at2"/>
<accession>A0A095HD38</accession>
<evidence type="ECO:0000313" key="2">
    <source>
        <dbReference type="EMBL" id="KGC11479.1"/>
    </source>
</evidence>
<dbReference type="RefSeq" id="WP_036050633.1">
    <property type="nucleotide sequence ID" value="NZ_CADFAJ010000025.1"/>
</dbReference>
<keyword evidence="3" id="KW-0223">Dioxygenase</keyword>
<comment type="caution">
    <text evidence="3">The sequence shown here is derived from an EMBL/GenBank/DDBJ whole genome shotgun (WGS) entry which is preliminary data.</text>
</comment>
<evidence type="ECO:0000313" key="4">
    <source>
        <dbReference type="Proteomes" id="UP000029590"/>
    </source>
</evidence>
<dbReference type="PANTHER" id="PTHR20883">
    <property type="entry name" value="PHYTANOYL-COA DIOXYGENASE DOMAIN CONTAINING 1"/>
    <property type="match status" value="1"/>
</dbReference>
<name>A0A095HD38_BURGA</name>
<dbReference type="EMBL" id="JPGG01000017">
    <property type="protein sequence ID" value="KGC11479.1"/>
    <property type="molecule type" value="Genomic_DNA"/>
</dbReference>
<dbReference type="Proteomes" id="UP000029590">
    <property type="component" value="Unassembled WGS sequence"/>
</dbReference>
<dbReference type="InterPro" id="IPR008775">
    <property type="entry name" value="Phytyl_CoA_dOase-like"/>
</dbReference>